<feature type="repeat" description="ANK" evidence="3">
    <location>
        <begin position="2450"/>
        <end position="2482"/>
    </location>
</feature>
<feature type="repeat" description="ANK" evidence="3">
    <location>
        <begin position="1193"/>
        <end position="1225"/>
    </location>
</feature>
<keyword evidence="2 3" id="KW-0040">ANK repeat</keyword>
<proteinExistence type="predicted"/>
<feature type="repeat" description="ANK" evidence="3">
    <location>
        <begin position="2359"/>
        <end position="2391"/>
    </location>
</feature>
<feature type="repeat" description="ANK" evidence="3">
    <location>
        <begin position="1495"/>
        <end position="1527"/>
    </location>
</feature>
<dbReference type="Pfam" id="PF12796">
    <property type="entry name" value="Ank_2"/>
    <property type="match status" value="8"/>
</dbReference>
<accession>A0A8J3HVF6</accession>
<feature type="repeat" description="ANK" evidence="3">
    <location>
        <begin position="1817"/>
        <end position="1849"/>
    </location>
</feature>
<gene>
    <name evidence="5" type="ORF">sL5_07220</name>
</gene>
<evidence type="ECO:0000256" key="3">
    <source>
        <dbReference type="PROSITE-ProRule" id="PRU00023"/>
    </source>
</evidence>
<dbReference type="EMBL" id="BNGU01000030">
    <property type="protein sequence ID" value="GHM59729.1"/>
    <property type="molecule type" value="Genomic_DNA"/>
</dbReference>
<dbReference type="InterPro" id="IPR012547">
    <property type="entry name" value="PDDEXK_9"/>
</dbReference>
<feature type="repeat" description="ANK" evidence="3">
    <location>
        <begin position="967"/>
        <end position="999"/>
    </location>
</feature>
<feature type="repeat" description="ANK" evidence="3">
    <location>
        <begin position="810"/>
        <end position="842"/>
    </location>
</feature>
<feature type="repeat" description="ANK" evidence="3">
    <location>
        <begin position="1000"/>
        <end position="1032"/>
    </location>
</feature>
<evidence type="ECO:0000256" key="1">
    <source>
        <dbReference type="ARBA" id="ARBA00022737"/>
    </source>
</evidence>
<sequence>MYESSRLKRELIDLLLYDNKESREKDFVKEFTDLLQGITDLNSHPYQTDSNVHDINSYKFNSPEFFAYLILGSVLVLPYTKVMKDLSIESIYARPIEGFSKRIEAVDLCFIVNQNGEKTAKILTFTVKYSGRKVSTPITNIIHSNKDNVDRYLAEILQDNDLREKEIKLNEFKVLVSVGDRINLESKKRVISKFKGGRDNIASEEFKKVEKTNNNINDIDQEFTSLGEMTLREKENLSIEMMNKIFSIFNLNSEIFGLSKSRITYQAFAFGAMMMNFKVKGKLNCFINSILGKDYSDLIFTMDHRSMTGATPAVVKFGEGEGQDIIDEMKDRGYDIAPLQLKSMIGKRILVGVSFLKDQPIKSEEVTVSQQENFFNQHYNSGFNFEINEDIVENFTKYIYNSIVDFIPSAQNEPAFDQKYKNYFSRLILGQLFASNLHKDIKKWIFIPDKSLNIVRFALTIGIEKKKVIILNIIEDNDQSLENILPPGDIEKCIAINIQIDPKNARYGFKSDLQKQQYLQKLTIEEISAEEISVSRGRSRGRWNPVSNSINLQTLSSAEKDSQRRQKDVEFIVSKLGKVIGIGNSLINNELDFQAMTQGIFMGVPNIVTLSEVNYGPDGRPDLALYHKDNAVSPIVIEEKFYPGNSAEECKDKLQEAMEQIKKNKYYKPFTDAHKVIRLVIQFNKSKHLEKKISYRFAEEAEVEFSTESDRSITARLFQCIEEDQYNDLKREKIDDYINYKRDGQTLLHAAVSKDRQKIVDYLLEVKYINIDIHNNDGLTPLYIAVDKDYTEIAKKLLAREADFNFKDNNGKTLLMVAIDRQNINMVTLLLDAGADVNFIDENGVPILHHAIKSKNYAMVKLLLSKGAYFDIRNEDITPATFASQTAPDSNIDKLLNHIKSAFKSIMDEEGVSNILERFEKEEVQIVLNVIDSRGNILLYYAAQKGHENVIEELIKAGADVNAIGEDNSTPLHQAAAGGYDNIVVKLIEAKADVNTIDKNINTPLHQAAKNNHKSVVRVLLDQKANISVRDDCGYDPLYLAVTEDHQDIVELLIKGGADINIIYDEYNTTPLGLAGEHNLENMAMLLIKNGAYIQPGWQAYYFKAQGQARYLIFTAVQLFEIINSDNLDEDIVKRYDNLKQKMKYEDEKIRILFSAYDNKGKTLLHYAAEKGSREIIEFLIDERVDVNIKDKDGNTALHVAAKKGHVDTVKLLLRKDAHFNISNKIGDTPIDIASDEVQKLLKNIDDLFNHAKDGSYKKASAVLQDLSTEDVRIILNVCDNKGKIPLHYVAESNHKRIVELFINKGAYFDMQDSQGKTPMDLAPENSDTYTLLQNINNLFVAIENGNQKDFSDIIERLKSQAINLNLFNSKGKILLHHAAQNDYKEITIKLIEDKVGFDTKDDEGRTPADLASENSEIKQLFQNIYNIFRSVKNGDYKNTKEILKDLSAKDIEIILIAHNSEGKTCFQYALEGKHNEMVKLLTDKGVDVKSIFNNGEIPLYTAAASGNLDIVALLIDKGADVNDKCKNGNTALHVAAEKDHIDIAELLLKHGAEFYAKNNKNKIPLGFASENSQTYKLLKSINDLFNIVRINHNKEAKKKAADIFEGLSPEQQKIISNLSDEKGNTCFLYAVKNGNAIGLQLFLTHKADYNAKNNNGEIASYLAVKEGGKDVLKLLIEYKIFNYQYDDGSTALHVAVEINNQDVLKLLIEEKASIDNFNINAKDNNGNTALHIAAQKGHADIIRLLISSGASFDVKNNNNKTPLDLTPKNSPVHLLLESIKNVFNAAKNDNVSFIMTTLKELVPQEKFIVVNARDKEGKIPLHYAAQLGNEQLVLTLIGSGSNINVENYQDNTPLDLAPEDSPTRLLLESINKIFDAARNNDELLIKTILEKLAPQRFIVVNARDKEGKTPLYYAAQFGDAGFELISMLLSNRANIDVRDNQGKTPLDLAPEGSKARLLYKSMVYAFDTFQSKDYNKVKTMIQTLQSQDILSIVIRTKDSNDMTYLHYATQFGDKGLRLVLILIGSGVSIDEKNNQGKTPLDLAPEDSPARLLLESINNIFNVVKNNDARSIFIILEKIEQQTESLRKQQIRSIIVSAKDKEGKNSLHYAAQLGNEQSVLILIGIGSSIDIVDNQGNTPLDLAPEDSPARLLLESINKVFSAVRQSDEHSIVTALVRTLSELSSQAKSIAVNAHDKEHKTPLHYVAQTGNKAPVVILINNGASIDVIDNQKKTPLDLAPEDSPAHLLLKDISNMFGALRSGNYGEIQITKQILQSNKIFNIAVKARDSNSMTYLHYIINLFGDYGIEEVRSAIENKADINAQDQYGYTPLHIAALRKGSLGIADLLIDSRANIFSTSNDGNTILHVAAGNDCKEMVKLLLKKGVCFDVENNSGKTPLDLTEKDKDVYKLFKKVKSVFYHVKNDNSDNVKEVLKDTSEQDIELIINVKNKDGNTALHIAVEQGHEGIVQFLKKKGARTDIKNKDGETALDLANSKLKENKAPEGQQKYQRIIDRLSGQEVSSGAASACLPKKSKKSGRRNRNKRATGGIECIDSREEEEIGEEEKNERIKELFNVNDAIGRTNDIEFYGELLEFSQRASEGLSIDLDVEQRFIEKVKGINLDSLDREIKDIIGGLRAQIENREETKNIFKRPGTVEKIKRVAEGAGLTNTVFLDKKGKFQDFINSNPKVMNHLGRVGRMSGWAMHGMMYKNLIGDLLSDNPEGVAINLGFIAGNPLLSKMAEAASARGLGLVSEGKVSLGKSLRMASPFLARVPTAFVIYDLANQVKALKAGNQDALVGIIGDSIYIGVDVAEIGIEVAEVAGSLEGVSSVTGPIGAAIGAVIFVGTDIYMAVKTVEAEDKIIHLTGGEKFTEGLRAFLHMKMEESLEKLMKEKQANNELVKSAIKFLKDHQGIQRYVFPSSEAYEELVTKSDYECIGGTSKYGGCKGEIRYKGEIESTEIFTRISLNNRVYLHTKRTDVEWGRARPDNPSEGELFCLPIYALDVGNGKNSYSCYNAIGVSYSVERTGNHTIIALGQGRDIAVGFKGSPNIFLVENGDKNFKGGNKDDVFILQGDNISGKLDGSGGKNTMDLANFSQNAHQLIINLIEQLGGYGEIEISPSTNGGTLKIKNMNVVNARKGKKDIVKCNYNTQYVDGGGGENKDNPDIIDILGPDDNMQLVVRPYTIINNEAYSKNFTYMIFPDMEGSAQVNLLANYHHRTHNDFIFNYTIADLKNINIQNVKGINLNIADYKDVYTVKNITFSSLLPLSDKVFNFTISNILANSNYIFNDKAQIIVGKHGNLYALQNTDKSIEEIVGDYPTIANELNMTITVQSNDKTIIVGHGKHDVLYNDPLSKNHLVGNGGENVYVITLDEKKFWDNSFSEINIYDVDKESSIDTLDLRSMVESLINVLKAQVSLLVTIDGNDLLLKPQVRIEESILESSDLKGILRLILKKGPLDLHILTNIFQKYILEKDILQEIPDQDTRIAEILHGLYQDLTKADPLKELLEYLFEKNYLKKDALKSILYEDMNGVDILKDILEKGLTVKLKNGVDWYKKLHVILNNAPVKIESTNNSWKLKPIPLIFDKKVKIIVITTNDIEEESEIIIQKQAGNYTFMRLRNDLVVMNDHSLGESNFCTVILSNFYQEPKMQTLSIKFNDVKISLQDEKDKIENAMAFCHQNLNINNILSINDINSYDCFTFDSNKVLFLKSENDLVLLSDRGTLLISGYYSSTHNNLVLSIKLNNQTIKPEEFVERANKPGSFKYYKPNNEQGLKIYHNQPENKDQIGIIDLRDKSISGCDMQVVDNSLVLLHKNSTILKIENWISNSEAREILFAFNDTIISNSKCIVSTCSPQDIITQFEQENSKVNEKVKIEDNTPHSISHKHHIGHNSHQHYYHSIEEPKVSAASSSGARQGSWLNDLFGWVKSSIDGLMGSRIASSKEVSNATPQVDTQFSYGYREKDTYQHERMGSDRQQDLTVGFSDFLSNENISLLRCVTDAMDKHPIKCYKELKNKEVEVVPSTNDVDLQPAVYNYLRKFFIFIDEKIKDLDSKEQCEIRNKIKKEKPEIITSLIRGEKYRGNVGLDDVLEKYKQCFSELLPKLITGKYESYEIDKTLPFNVIVSNPDEQFEKAQMWVRKAELLKEQKNTSRPETGLSGVSITTSSTQVMEILI</sequence>
<feature type="repeat" description="ANK" evidence="3">
    <location>
        <begin position="1688"/>
        <end position="1720"/>
    </location>
</feature>
<feature type="repeat" description="ANK" evidence="3">
    <location>
        <begin position="843"/>
        <end position="875"/>
    </location>
</feature>
<dbReference type="PROSITE" id="PS50088">
    <property type="entry name" value="ANK_REPEAT"/>
    <property type="match status" value="23"/>
</dbReference>
<feature type="repeat" description="ANK" evidence="3">
    <location>
        <begin position="2102"/>
        <end position="2134"/>
    </location>
</feature>
<feature type="repeat" description="ANK" evidence="3">
    <location>
        <begin position="2197"/>
        <end position="2229"/>
    </location>
</feature>
<dbReference type="PRINTS" id="PR01415">
    <property type="entry name" value="ANKYRIN"/>
</dbReference>
<feature type="repeat" description="ANK" evidence="3">
    <location>
        <begin position="743"/>
        <end position="765"/>
    </location>
</feature>
<keyword evidence="1" id="KW-0677">Repeat</keyword>
<evidence type="ECO:0000313" key="6">
    <source>
        <dbReference type="Proteomes" id="UP000637906"/>
    </source>
</evidence>
<feature type="repeat" description="ANK" evidence="3">
    <location>
        <begin position="1726"/>
        <end position="1758"/>
    </location>
</feature>
<keyword evidence="6" id="KW-1185">Reference proteome</keyword>
<evidence type="ECO:0000256" key="2">
    <source>
        <dbReference type="ARBA" id="ARBA00023043"/>
    </source>
</evidence>
<dbReference type="InterPro" id="IPR036770">
    <property type="entry name" value="Ankyrin_rpt-contain_sf"/>
</dbReference>
<name>A0A8J3HVF6_9RICK</name>
<feature type="repeat" description="ANK" evidence="3">
    <location>
        <begin position="2325"/>
        <end position="2358"/>
    </location>
</feature>
<dbReference type="SUPFAM" id="SSF48403">
    <property type="entry name" value="Ankyrin repeat"/>
    <property type="match status" value="6"/>
</dbReference>
<dbReference type="PANTHER" id="PTHR24198:SF165">
    <property type="entry name" value="ANKYRIN REPEAT-CONTAINING PROTEIN-RELATED"/>
    <property type="match status" value="1"/>
</dbReference>
<evidence type="ECO:0008006" key="7">
    <source>
        <dbReference type="Google" id="ProtNLM"/>
    </source>
</evidence>
<dbReference type="SMART" id="SM00248">
    <property type="entry name" value="ANK"/>
    <property type="match status" value="29"/>
</dbReference>
<feature type="repeat" description="ANK" evidence="3">
    <location>
        <begin position="777"/>
        <end position="809"/>
    </location>
</feature>
<feature type="repeat" description="ANK" evidence="3">
    <location>
        <begin position="1528"/>
        <end position="1560"/>
    </location>
</feature>
<feature type="repeat" description="ANK" evidence="3">
    <location>
        <begin position="1160"/>
        <end position="1192"/>
    </location>
</feature>
<dbReference type="PANTHER" id="PTHR24198">
    <property type="entry name" value="ANKYRIN REPEAT AND PROTEIN KINASE DOMAIN-CONTAINING PROTEIN"/>
    <property type="match status" value="1"/>
</dbReference>
<feature type="repeat" description="ANK" evidence="3">
    <location>
        <begin position="2001"/>
        <end position="2035"/>
    </location>
</feature>
<organism evidence="5 6">
    <name type="scientific">Candidatus Mesenet longicola</name>
    <dbReference type="NCBI Taxonomy" id="1892558"/>
    <lineage>
        <taxon>Bacteria</taxon>
        <taxon>Pseudomonadati</taxon>
        <taxon>Pseudomonadota</taxon>
        <taxon>Alphaproteobacteria</taxon>
        <taxon>Rickettsiales</taxon>
        <taxon>Anaplasmataceae</taxon>
        <taxon>Candidatus Mesenet</taxon>
    </lineage>
</organism>
<protein>
    <recommendedName>
        <fullName evidence="7">Ankyrin repeat protein</fullName>
    </recommendedName>
</protein>
<dbReference type="Proteomes" id="UP000637906">
    <property type="component" value="Unassembled WGS sequence"/>
</dbReference>
<feature type="repeat" description="ANK" evidence="3">
    <location>
        <begin position="934"/>
        <end position="966"/>
    </location>
</feature>
<comment type="caution">
    <text evidence="5">The sequence shown here is derived from an EMBL/GenBank/DDBJ whole genome shotgun (WGS) entry which is preliminary data.</text>
</comment>
<evidence type="ECO:0000256" key="4">
    <source>
        <dbReference type="SAM" id="MobiDB-lite"/>
    </source>
</evidence>
<feature type="compositionally biased region" description="Basic residues" evidence="4">
    <location>
        <begin position="2530"/>
        <end position="2543"/>
    </location>
</feature>
<feature type="repeat" description="ANK" evidence="3">
    <location>
        <begin position="1282"/>
        <end position="1314"/>
    </location>
</feature>
<reference evidence="5 6" key="1">
    <citation type="journal article" date="2021" name="Microb. Ecol.">
        <title>Candidatus Mesenet longicola: Novel Endosymbionts of Brontispa longissima that Induce Cytoplasmic Incompatibility.</title>
        <authorList>
            <person name="Takano S."/>
            <person name="Gotoh Y."/>
            <person name="Hayashi T."/>
        </authorList>
    </citation>
    <scope>NUCLEOTIDE SEQUENCE [LARGE SCALE GENOMIC DNA]</scope>
    <source>
        <strain evidence="5">L5</strain>
    </source>
</reference>
<feature type="region of interest" description="Disordered" evidence="4">
    <location>
        <begin position="2522"/>
        <end position="2543"/>
    </location>
</feature>
<dbReference type="PROSITE" id="PS50297">
    <property type="entry name" value="ANK_REP_REGION"/>
    <property type="match status" value="22"/>
</dbReference>
<feature type="repeat" description="ANK" evidence="3">
    <location>
        <begin position="1033"/>
        <end position="1065"/>
    </location>
</feature>
<dbReference type="Pfam" id="PF08011">
    <property type="entry name" value="PDDEXK_9"/>
    <property type="match status" value="1"/>
</dbReference>
<dbReference type="InterPro" id="IPR002110">
    <property type="entry name" value="Ankyrin_rpt"/>
</dbReference>
<dbReference type="Gene3D" id="1.25.40.20">
    <property type="entry name" value="Ankyrin repeat-containing domain"/>
    <property type="match status" value="12"/>
</dbReference>
<dbReference type="Pfam" id="PF00023">
    <property type="entry name" value="Ank"/>
    <property type="match status" value="6"/>
</dbReference>
<feature type="repeat" description="ANK" evidence="3">
    <location>
        <begin position="1907"/>
        <end position="1941"/>
    </location>
</feature>
<evidence type="ECO:0000313" key="5">
    <source>
        <dbReference type="EMBL" id="GHM59729.1"/>
    </source>
</evidence>